<dbReference type="Proteomes" id="UP001177023">
    <property type="component" value="Unassembled WGS sequence"/>
</dbReference>
<comment type="caution">
    <text evidence="2">The sequence shown here is derived from an EMBL/GenBank/DDBJ whole genome shotgun (WGS) entry which is preliminary data.</text>
</comment>
<organism evidence="2 3">
    <name type="scientific">Mesorhabditis spiculigera</name>
    <dbReference type="NCBI Taxonomy" id="96644"/>
    <lineage>
        <taxon>Eukaryota</taxon>
        <taxon>Metazoa</taxon>
        <taxon>Ecdysozoa</taxon>
        <taxon>Nematoda</taxon>
        <taxon>Chromadorea</taxon>
        <taxon>Rhabditida</taxon>
        <taxon>Rhabditina</taxon>
        <taxon>Rhabditomorpha</taxon>
        <taxon>Rhabditoidea</taxon>
        <taxon>Rhabditidae</taxon>
        <taxon>Mesorhabditinae</taxon>
        <taxon>Mesorhabditis</taxon>
    </lineage>
</organism>
<dbReference type="AlphaFoldDB" id="A0AA36DF07"/>
<sequence length="201" mass="22081">MRCEQTTVVPANSEVFVKLSKPCLSYPKDAPFILYTDGSTTAVGAALLQAEAGDQKQLKAVVAACTFCYNTSTHETTKESPFFLMHGRDPNYNISLVIEESAQISRKLSMPWTGIFRVVAIDHPHAFIVPKSTPHAQPRKISGPTTTTEELTAEDAEILQHAEAEPVQIPGYGNNDGHKETPQGSQSQEVAGHKYFLRPRK</sequence>
<feature type="non-terminal residue" evidence="2">
    <location>
        <position position="1"/>
    </location>
</feature>
<dbReference type="EMBL" id="CATQJA010002708">
    <property type="protein sequence ID" value="CAJ0586494.1"/>
    <property type="molecule type" value="Genomic_DNA"/>
</dbReference>
<name>A0AA36DF07_9BILA</name>
<evidence type="ECO:0000256" key="1">
    <source>
        <dbReference type="SAM" id="MobiDB-lite"/>
    </source>
</evidence>
<dbReference type="InterPro" id="IPR036397">
    <property type="entry name" value="RNaseH_sf"/>
</dbReference>
<gene>
    <name evidence="2" type="ORF">MSPICULIGERA_LOCUS24499</name>
</gene>
<feature type="region of interest" description="Disordered" evidence="1">
    <location>
        <begin position="130"/>
        <end position="201"/>
    </location>
</feature>
<evidence type="ECO:0000313" key="3">
    <source>
        <dbReference type="Proteomes" id="UP001177023"/>
    </source>
</evidence>
<keyword evidence="3" id="KW-1185">Reference proteome</keyword>
<dbReference type="Gene3D" id="3.30.420.10">
    <property type="entry name" value="Ribonuclease H-like superfamily/Ribonuclease H"/>
    <property type="match status" value="1"/>
</dbReference>
<evidence type="ECO:0000313" key="2">
    <source>
        <dbReference type="EMBL" id="CAJ0586494.1"/>
    </source>
</evidence>
<reference evidence="2" key="1">
    <citation type="submission" date="2023-06" db="EMBL/GenBank/DDBJ databases">
        <authorList>
            <person name="Delattre M."/>
        </authorList>
    </citation>
    <scope>NUCLEOTIDE SEQUENCE</scope>
    <source>
        <strain evidence="2">AF72</strain>
    </source>
</reference>
<dbReference type="GO" id="GO:0003676">
    <property type="term" value="F:nucleic acid binding"/>
    <property type="evidence" value="ECO:0007669"/>
    <property type="project" value="InterPro"/>
</dbReference>
<proteinExistence type="predicted"/>
<accession>A0AA36DF07</accession>
<protein>
    <submittedName>
        <fullName evidence="2">Uncharacterized protein</fullName>
    </submittedName>
</protein>